<dbReference type="Proteomes" id="UP000265140">
    <property type="component" value="Chromosome 7"/>
</dbReference>
<keyword evidence="2" id="KW-1185">Reference proteome</keyword>
<dbReference type="InterPro" id="IPR026302">
    <property type="entry name" value="NEDD4-bd_p2"/>
</dbReference>
<evidence type="ECO:0000313" key="2">
    <source>
        <dbReference type="Proteomes" id="UP000265140"/>
    </source>
</evidence>
<dbReference type="OrthoDB" id="3231855at2759"/>
<dbReference type="Pfam" id="PF13671">
    <property type="entry name" value="AAA_33"/>
    <property type="match status" value="1"/>
</dbReference>
<reference evidence="2" key="1">
    <citation type="journal article" date="2014" name="PLoS ONE">
        <title>The genome and linkage map of the northern pike (Esox lucius): conserved synteny revealed between the salmonid sister group and the Neoteleostei.</title>
        <authorList>
            <person name="Rondeau E.B."/>
            <person name="Minkley D.R."/>
            <person name="Leong J.S."/>
            <person name="Messmer A.M."/>
            <person name="Jantzen J.R."/>
            <person name="von Schalburg K.R."/>
            <person name="Lemon C."/>
            <person name="Bird N.H."/>
            <person name="Koop B.F."/>
        </authorList>
    </citation>
    <scope>NUCLEOTIDE SEQUENCE</scope>
</reference>
<dbReference type="AlphaFoldDB" id="A0A3P8XPP5"/>
<dbReference type="Ensembl" id="ENSELUT00000008803.3">
    <property type="protein sequence ID" value="ENSELUP00000006521.1"/>
    <property type="gene ID" value="ENSELUG00000007387.3"/>
</dbReference>
<dbReference type="KEGG" id="els:109615957"/>
<name>A0A3P8XPP5_ESOLU</name>
<reference evidence="1" key="4">
    <citation type="submission" date="2025-09" db="UniProtKB">
        <authorList>
            <consortium name="Ensembl"/>
        </authorList>
    </citation>
    <scope>IDENTIFICATION</scope>
</reference>
<dbReference type="GeneTree" id="ENSGT01030000236520"/>
<dbReference type="PANTHER" id="PTHR13308:SF5">
    <property type="entry name" value="NEDD4-BINDING PROTEIN 2-LIKE 1"/>
    <property type="match status" value="1"/>
</dbReference>
<dbReference type="RefSeq" id="XP_019903732.1">
    <property type="nucleotide sequence ID" value="XM_020048173.3"/>
</dbReference>
<proteinExistence type="predicted"/>
<dbReference type="Gene3D" id="3.40.50.300">
    <property type="entry name" value="P-loop containing nucleotide triphosphate hydrolases"/>
    <property type="match status" value="1"/>
</dbReference>
<dbReference type="PANTHER" id="PTHR13308">
    <property type="entry name" value="NEDD4-BINDING PROTEIN 2-LIKE 1"/>
    <property type="match status" value="1"/>
</dbReference>
<organism evidence="1 2">
    <name type="scientific">Esox lucius</name>
    <name type="common">Northern pike</name>
    <dbReference type="NCBI Taxonomy" id="8010"/>
    <lineage>
        <taxon>Eukaryota</taxon>
        <taxon>Metazoa</taxon>
        <taxon>Chordata</taxon>
        <taxon>Craniata</taxon>
        <taxon>Vertebrata</taxon>
        <taxon>Euteleostomi</taxon>
        <taxon>Actinopterygii</taxon>
        <taxon>Neopterygii</taxon>
        <taxon>Teleostei</taxon>
        <taxon>Protacanthopterygii</taxon>
        <taxon>Esociformes</taxon>
        <taxon>Esocidae</taxon>
        <taxon>Esox</taxon>
    </lineage>
</organism>
<accession>A0A3P8XPP5</accession>
<dbReference type="STRING" id="8010.ENSELUP00000006521"/>
<dbReference type="Bgee" id="ENSELUG00000007387">
    <property type="expression patterns" value="Expressed in ovary"/>
</dbReference>
<dbReference type="OMA" id="FRRGYWI"/>
<reference evidence="1" key="3">
    <citation type="submission" date="2025-08" db="UniProtKB">
        <authorList>
            <consortium name="Ensembl"/>
        </authorList>
    </citation>
    <scope>IDENTIFICATION</scope>
</reference>
<reference evidence="1" key="2">
    <citation type="submission" date="2020-02" db="EMBL/GenBank/DDBJ databases">
        <title>Esox lucius (northern pike) genome, fEsoLuc1, primary haplotype.</title>
        <authorList>
            <person name="Myers G."/>
            <person name="Karagic N."/>
            <person name="Meyer A."/>
            <person name="Pippel M."/>
            <person name="Reichard M."/>
            <person name="Winkler S."/>
            <person name="Tracey A."/>
            <person name="Sims Y."/>
            <person name="Howe K."/>
            <person name="Rhie A."/>
            <person name="Formenti G."/>
            <person name="Durbin R."/>
            <person name="Fedrigo O."/>
            <person name="Jarvis E.D."/>
        </authorList>
    </citation>
    <scope>NUCLEOTIDE SEQUENCE [LARGE SCALE GENOMIC DNA]</scope>
</reference>
<dbReference type="SUPFAM" id="SSF52540">
    <property type="entry name" value="P-loop containing nucleoside triphosphate hydrolases"/>
    <property type="match status" value="1"/>
</dbReference>
<dbReference type="GeneID" id="109615957"/>
<evidence type="ECO:0000313" key="1">
    <source>
        <dbReference type="Ensembl" id="ENSELUP00000006521.1"/>
    </source>
</evidence>
<evidence type="ECO:0008006" key="3">
    <source>
        <dbReference type="Google" id="ProtNLM"/>
    </source>
</evidence>
<dbReference type="InParanoid" id="A0A3P8XPP5"/>
<protein>
    <recommendedName>
        <fullName evidence="3">NEDD4-binding protein 2-like 1</fullName>
    </recommendedName>
</protein>
<sequence length="167" mass="20658">MTRTRNRHIIILRGLPGTQKSKRARQIQEKYSGSGKIFSTDDYFKENKVDFDPGLLHRAHIWNRKRAFEAIREKERLIIIDNTNVTKWDMWPYVRMAFRRGYWIRFEELPEKPIEYLYRICKGLIPMQSLMGMREKYQHVRNIWDVLYNRDSKRRWMSTTEWQENRW</sequence>
<dbReference type="InterPro" id="IPR027417">
    <property type="entry name" value="P-loop_NTPase"/>
</dbReference>